<keyword evidence="1" id="KW-1003">Cell membrane</keyword>
<keyword evidence="1" id="KW-0029">Amino-acid transport</keyword>
<dbReference type="HAMAP" id="MF_02062">
    <property type="entry name" value="GltS"/>
    <property type="match status" value="1"/>
</dbReference>
<dbReference type="InterPro" id="IPR004445">
    <property type="entry name" value="GltS"/>
</dbReference>
<feature type="transmembrane region" description="Helical" evidence="1">
    <location>
        <begin position="310"/>
        <end position="328"/>
    </location>
</feature>
<feature type="transmembrane region" description="Helical" evidence="1">
    <location>
        <begin position="6"/>
        <end position="26"/>
    </location>
</feature>
<name>A0ABS6FHY5_9FIRM</name>
<keyword evidence="1" id="KW-0813">Transport</keyword>
<reference evidence="2 3" key="1">
    <citation type="submission" date="2021-06" db="EMBL/GenBank/DDBJ databases">
        <authorList>
            <person name="Sun Q."/>
            <person name="Li D."/>
        </authorList>
    </citation>
    <scope>NUCLEOTIDE SEQUENCE [LARGE SCALE GENOMIC DNA]</scope>
    <source>
        <strain evidence="2 3">MSJ-1</strain>
    </source>
</reference>
<keyword evidence="1" id="KW-0915">Sodium</keyword>
<comment type="similarity">
    <text evidence="1">Belongs to the glutamate:Na(+) symporter (ESS) (TC 2.A.27) family.</text>
</comment>
<keyword evidence="3" id="KW-1185">Reference proteome</keyword>
<feature type="transmembrane region" description="Helical" evidence="1">
    <location>
        <begin position="246"/>
        <end position="265"/>
    </location>
</feature>
<dbReference type="PANTHER" id="PTHR36178:SF1">
    <property type="entry name" value="SODIUM_GLUTAMATE SYMPORTER"/>
    <property type="match status" value="1"/>
</dbReference>
<evidence type="ECO:0000313" key="2">
    <source>
        <dbReference type="EMBL" id="MBU5669786.1"/>
    </source>
</evidence>
<feature type="transmembrane region" description="Helical" evidence="1">
    <location>
        <begin position="340"/>
        <end position="361"/>
    </location>
</feature>
<organism evidence="2 3">
    <name type="scientific">Peptoniphilus ovalis</name>
    <dbReference type="NCBI Taxonomy" id="2841503"/>
    <lineage>
        <taxon>Bacteria</taxon>
        <taxon>Bacillati</taxon>
        <taxon>Bacillota</taxon>
        <taxon>Tissierellia</taxon>
        <taxon>Tissierellales</taxon>
        <taxon>Peptoniphilaceae</taxon>
        <taxon>Peptoniphilus</taxon>
    </lineage>
</organism>
<keyword evidence="1" id="KW-1133">Transmembrane helix</keyword>
<feature type="transmembrane region" description="Helical" evidence="1">
    <location>
        <begin position="38"/>
        <end position="62"/>
    </location>
</feature>
<evidence type="ECO:0000256" key="1">
    <source>
        <dbReference type="HAMAP-Rule" id="MF_02062"/>
    </source>
</evidence>
<keyword evidence="1" id="KW-0769">Symport</keyword>
<gene>
    <name evidence="2" type="ORF">KQI68_08050</name>
</gene>
<keyword evidence="1" id="KW-0812">Transmembrane</keyword>
<comment type="function">
    <text evidence="1">Catalyzes the sodium-dependent transport of glutamate.</text>
</comment>
<dbReference type="PANTHER" id="PTHR36178">
    <property type="entry name" value="SLR0625 PROTEIN"/>
    <property type="match status" value="1"/>
</dbReference>
<evidence type="ECO:0000313" key="3">
    <source>
        <dbReference type="Proteomes" id="UP000783742"/>
    </source>
</evidence>
<keyword evidence="1" id="KW-0406">Ion transport</keyword>
<dbReference type="EMBL" id="JAHLQO010000005">
    <property type="protein sequence ID" value="MBU5669786.1"/>
    <property type="molecule type" value="Genomic_DNA"/>
</dbReference>
<feature type="transmembrane region" description="Helical" evidence="1">
    <location>
        <begin position="220"/>
        <end position="240"/>
    </location>
</feature>
<feature type="transmembrane region" description="Helical" evidence="1">
    <location>
        <begin position="100"/>
        <end position="125"/>
    </location>
</feature>
<keyword evidence="1" id="KW-0472">Membrane</keyword>
<keyword evidence="1" id="KW-0739">Sodium transport</keyword>
<feature type="transmembrane region" description="Helical" evidence="1">
    <location>
        <begin position="285"/>
        <end position="304"/>
    </location>
</feature>
<accession>A0ABS6FHY5</accession>
<dbReference type="Proteomes" id="UP000783742">
    <property type="component" value="Unassembled WGS sequence"/>
</dbReference>
<comment type="caution">
    <text evidence="2">The sequence shown here is derived from an EMBL/GenBank/DDBJ whole genome shotgun (WGS) entry which is preliminary data.</text>
</comment>
<sequence length="408" mass="43252">MGERIVLEFGMFETLLLAVIGIYLGDFLRKKFPFLVKYCLPSAVVGGTIISIITMILYYAGIMEPNFDFKTVNTLFYCLFFAASGAAASLALLKQGGKLVIIFAVLAALLAACQNAVAIGVGNAIGVHPLISMMTGSIPMTGGHGNAASFAPIAVDAGQPAAMEVAIAAATFGLIAGSLIGGPYGNFLVKKFGFEDPELDNSSNTIMDTAKEVFMNKGQMLSAVNMLVLACGIGQLFFLALKQTGANIPIHVCCMLGGILVRLFLDKTGKVNESLLEAIDTVGDFSLALFVSMSIVSMKLWQLADLGPQLLVLLAAQVVLILIFTYFLTFRLLGKNYDAAVMAVGHLGFGTGAVPVSMTTMKTVCDKYRYSKLAFFVVPVIGGFISNLSNALIITKFLDIAMKMGAGM</sequence>
<protein>
    <recommendedName>
        <fullName evidence="1">Sodium/glutamate symporter</fullName>
    </recommendedName>
</protein>
<dbReference type="Pfam" id="PF03616">
    <property type="entry name" value="Glt_symporter"/>
    <property type="match status" value="1"/>
</dbReference>
<comment type="subcellular location">
    <subcellularLocation>
        <location evidence="1">Cell membrane</location>
        <topology evidence="1">Multi-pass membrane protein</topology>
    </subcellularLocation>
</comment>
<proteinExistence type="inferred from homology"/>
<feature type="transmembrane region" description="Helical" evidence="1">
    <location>
        <begin position="165"/>
        <end position="184"/>
    </location>
</feature>
<feature type="transmembrane region" description="Helical" evidence="1">
    <location>
        <begin position="74"/>
        <end position="93"/>
    </location>
</feature>
<dbReference type="RefSeq" id="WP_216549624.1">
    <property type="nucleotide sequence ID" value="NZ_JAHLQO010000005.1"/>
</dbReference>
<feature type="transmembrane region" description="Helical" evidence="1">
    <location>
        <begin position="373"/>
        <end position="394"/>
    </location>
</feature>